<evidence type="ECO:0000256" key="4">
    <source>
        <dbReference type="ARBA" id="ARBA00023002"/>
    </source>
</evidence>
<dbReference type="EMBL" id="KI912109">
    <property type="protein sequence ID" value="ETS87391.1"/>
    <property type="molecule type" value="Genomic_DNA"/>
</dbReference>
<dbReference type="InterPro" id="IPR037396">
    <property type="entry name" value="FMN_HAD"/>
</dbReference>
<dbReference type="HOGENOM" id="CLU_020639_0_0_1"/>
<dbReference type="InterPro" id="IPR012133">
    <property type="entry name" value="Alpha-hydoxy_acid_DH_FMN"/>
</dbReference>
<feature type="binding site" evidence="7">
    <location>
        <position position="278"/>
    </location>
    <ligand>
        <name>glyoxylate</name>
        <dbReference type="ChEBI" id="CHEBI:36655"/>
    </ligand>
</feature>
<protein>
    <recommendedName>
        <fullName evidence="8">FMN hydroxy acid dehydrogenase domain-containing protein</fullName>
    </recommendedName>
</protein>
<dbReference type="OrthoDB" id="1925334at2759"/>
<evidence type="ECO:0000313" key="10">
    <source>
        <dbReference type="Proteomes" id="UP000030651"/>
    </source>
</evidence>
<dbReference type="OMA" id="YPKPWFQ"/>
<comment type="cofactor">
    <cofactor evidence="1">
        <name>FMN</name>
        <dbReference type="ChEBI" id="CHEBI:58210"/>
    </cofactor>
</comment>
<feature type="active site" description="Proton acceptor" evidence="6">
    <location>
        <position position="278"/>
    </location>
</feature>
<dbReference type="eggNOG" id="KOG0538">
    <property type="taxonomic scope" value="Eukaryota"/>
</dbReference>
<keyword evidence="2 7" id="KW-0285">Flavoprotein</keyword>
<dbReference type="GeneID" id="19266232"/>
<keyword evidence="4" id="KW-0560">Oxidoreductase</keyword>
<feature type="binding site" evidence="7">
    <location>
        <begin position="332"/>
        <end position="333"/>
    </location>
    <ligand>
        <name>FMN</name>
        <dbReference type="ChEBI" id="CHEBI:58210"/>
    </ligand>
</feature>
<accession>W3XQ65</accession>
<dbReference type="GO" id="GO:0010181">
    <property type="term" value="F:FMN binding"/>
    <property type="evidence" value="ECO:0007669"/>
    <property type="project" value="InterPro"/>
</dbReference>
<feature type="binding site" evidence="7">
    <location>
        <position position="176"/>
    </location>
    <ligand>
        <name>glyoxylate</name>
        <dbReference type="ChEBI" id="CHEBI:36655"/>
    </ligand>
</feature>
<dbReference type="KEGG" id="pfy:PFICI_01219"/>
<dbReference type="Pfam" id="PF01070">
    <property type="entry name" value="FMN_dh"/>
    <property type="match status" value="1"/>
</dbReference>
<dbReference type="InterPro" id="IPR008259">
    <property type="entry name" value="FMN_hydac_DH_AS"/>
</dbReference>
<dbReference type="PROSITE" id="PS51349">
    <property type="entry name" value="FMN_HYDROXY_ACID_DH_2"/>
    <property type="match status" value="1"/>
</dbReference>
<feature type="binding site" evidence="7">
    <location>
        <begin position="83"/>
        <end position="85"/>
    </location>
    <ligand>
        <name>FMN</name>
        <dbReference type="ChEBI" id="CHEBI:58210"/>
    </ligand>
</feature>
<feature type="binding site" evidence="7">
    <location>
        <position position="276"/>
    </location>
    <ligand>
        <name>FMN</name>
        <dbReference type="ChEBI" id="CHEBI:58210"/>
    </ligand>
</feature>
<evidence type="ECO:0000256" key="3">
    <source>
        <dbReference type="ARBA" id="ARBA00022643"/>
    </source>
</evidence>
<dbReference type="GO" id="GO:0016614">
    <property type="term" value="F:oxidoreductase activity, acting on CH-OH group of donors"/>
    <property type="evidence" value="ECO:0007669"/>
    <property type="project" value="UniProtKB-ARBA"/>
</dbReference>
<feature type="binding site" evidence="7">
    <location>
        <position position="139"/>
    </location>
    <ligand>
        <name>FMN</name>
        <dbReference type="ChEBI" id="CHEBI:58210"/>
    </ligand>
</feature>
<feature type="domain" description="FMN hydroxy acid dehydrogenase" evidence="8">
    <location>
        <begin position="4"/>
        <end position="383"/>
    </location>
</feature>
<dbReference type="PANTHER" id="PTHR10578">
    <property type="entry name" value="S -2-HYDROXY-ACID OXIDASE-RELATED"/>
    <property type="match status" value="1"/>
</dbReference>
<proteinExistence type="inferred from homology"/>
<dbReference type="RefSeq" id="XP_007827991.1">
    <property type="nucleotide sequence ID" value="XM_007829800.1"/>
</dbReference>
<dbReference type="CDD" id="cd02809">
    <property type="entry name" value="alpha_hydroxyacid_oxid_FMN"/>
    <property type="match status" value="1"/>
</dbReference>
<feature type="binding site" evidence="7">
    <location>
        <position position="167"/>
    </location>
    <ligand>
        <name>glyoxylate</name>
        <dbReference type="ChEBI" id="CHEBI:36655"/>
    </ligand>
</feature>
<dbReference type="SUPFAM" id="SSF51395">
    <property type="entry name" value="FMN-linked oxidoreductases"/>
    <property type="match status" value="1"/>
</dbReference>
<dbReference type="FunFam" id="3.20.20.70:FF:000029">
    <property type="entry name" value="L-lactate dehydrogenase"/>
    <property type="match status" value="1"/>
</dbReference>
<dbReference type="Proteomes" id="UP000030651">
    <property type="component" value="Unassembled WGS sequence"/>
</dbReference>
<keyword evidence="3 7" id="KW-0288">FMN</keyword>
<organism evidence="9 10">
    <name type="scientific">Pestalotiopsis fici (strain W106-1 / CGMCC3.15140)</name>
    <dbReference type="NCBI Taxonomy" id="1229662"/>
    <lineage>
        <taxon>Eukaryota</taxon>
        <taxon>Fungi</taxon>
        <taxon>Dikarya</taxon>
        <taxon>Ascomycota</taxon>
        <taxon>Pezizomycotina</taxon>
        <taxon>Sordariomycetes</taxon>
        <taxon>Xylariomycetidae</taxon>
        <taxon>Amphisphaeriales</taxon>
        <taxon>Sporocadaceae</taxon>
        <taxon>Pestalotiopsis</taxon>
    </lineage>
</organism>
<dbReference type="PROSITE" id="PS00557">
    <property type="entry name" value="FMN_HYDROXY_ACID_DH_1"/>
    <property type="match status" value="1"/>
</dbReference>
<dbReference type="InterPro" id="IPR013785">
    <property type="entry name" value="Aldolase_TIM"/>
</dbReference>
<dbReference type="STRING" id="1229662.W3XQ65"/>
<comment type="similarity">
    <text evidence="5">Belongs to the FMN-dependent alpha-hydroxy acid dehydrogenase family.</text>
</comment>
<name>W3XQ65_PESFW</name>
<keyword evidence="10" id="KW-1185">Reference proteome</keyword>
<evidence type="ECO:0000313" key="9">
    <source>
        <dbReference type="EMBL" id="ETS87391.1"/>
    </source>
</evidence>
<reference evidence="10" key="1">
    <citation type="journal article" date="2015" name="BMC Genomics">
        <title>Genomic and transcriptomic analysis of the endophytic fungus Pestalotiopsis fici reveals its lifestyle and high potential for synthesis of natural products.</title>
        <authorList>
            <person name="Wang X."/>
            <person name="Zhang X."/>
            <person name="Liu L."/>
            <person name="Xiang M."/>
            <person name="Wang W."/>
            <person name="Sun X."/>
            <person name="Che Y."/>
            <person name="Guo L."/>
            <person name="Liu G."/>
            <person name="Guo L."/>
            <person name="Wang C."/>
            <person name="Yin W.B."/>
            <person name="Stadler M."/>
            <person name="Zhang X."/>
            <person name="Liu X."/>
        </authorList>
    </citation>
    <scope>NUCLEOTIDE SEQUENCE [LARGE SCALE GENOMIC DNA]</scope>
    <source>
        <strain evidence="10">W106-1 / CGMCC3.15140</strain>
    </source>
</reference>
<feature type="binding site" evidence="7">
    <location>
        <position position="112"/>
    </location>
    <ligand>
        <name>FMN</name>
        <dbReference type="ChEBI" id="CHEBI:58210"/>
    </ligand>
</feature>
<feature type="binding site" evidence="7">
    <location>
        <position position="141"/>
    </location>
    <ligand>
        <name>glyoxylate</name>
        <dbReference type="ChEBI" id="CHEBI:36655"/>
    </ligand>
</feature>
<evidence type="ECO:0000256" key="6">
    <source>
        <dbReference type="PIRSR" id="PIRSR000138-1"/>
    </source>
</evidence>
<sequence>MTNNDKLEPITISDVREIAKKRLPRQVWDYYTTGADEERTVRRNEAAFQELLIRPRALRNVSNIDTATTIFGKRYEIPIAIAPSAYQKLAGGNGEIDVARATSELGTNVILSSNATTTLEDVAQALSGRRPEDPAPWFQLYFLKSRDLTAGLVQRAERAGYEALVLTVDTPILGNRLHERREPLQLPPGVAMANAPARRAGAISKAGLLLRAKTAAEHRELAKEHADSLVDSSLDWAEVIPWLRSQTKMKILLKGILTAEDAERSLDAGVDGIIVSNHGGRQLDGVSSTLEALPEIVDVVRGKIPVILDGGISRGSDVFKALALGADLCLIGRTALWGLAWDGQKGVEGVLHILERELARTMALAGTPSLVDISRNMLGRAKRDGFGIAKL</sequence>
<evidence type="ECO:0000259" key="8">
    <source>
        <dbReference type="PROSITE" id="PS51349"/>
    </source>
</evidence>
<dbReference type="InterPro" id="IPR000262">
    <property type="entry name" value="FMN-dep_DH"/>
</dbReference>
<feature type="binding site" evidence="7">
    <location>
        <position position="254"/>
    </location>
    <ligand>
        <name>FMN</name>
        <dbReference type="ChEBI" id="CHEBI:58210"/>
    </ligand>
</feature>
<evidence type="ECO:0000256" key="5">
    <source>
        <dbReference type="ARBA" id="ARBA00024042"/>
    </source>
</evidence>
<evidence type="ECO:0000256" key="7">
    <source>
        <dbReference type="PIRSR" id="PIRSR000138-2"/>
    </source>
</evidence>
<dbReference type="PIRSF" id="PIRSF000138">
    <property type="entry name" value="Al-hdrx_acd_dh"/>
    <property type="match status" value="1"/>
</dbReference>
<dbReference type="InParanoid" id="W3XQ65"/>
<dbReference type="PANTHER" id="PTHR10578:SF149">
    <property type="entry name" value="2-HYDROXYACID OXIDASE 2"/>
    <property type="match status" value="1"/>
</dbReference>
<dbReference type="AlphaFoldDB" id="W3XQ65"/>
<dbReference type="Gene3D" id="3.20.20.70">
    <property type="entry name" value="Aldolase class I"/>
    <property type="match status" value="1"/>
</dbReference>
<feature type="binding site" evidence="7">
    <location>
        <position position="30"/>
    </location>
    <ligand>
        <name>glyoxylate</name>
        <dbReference type="ChEBI" id="CHEBI:36655"/>
    </ligand>
</feature>
<feature type="binding site" evidence="7">
    <location>
        <position position="281"/>
    </location>
    <ligand>
        <name>glyoxylate</name>
        <dbReference type="ChEBI" id="CHEBI:36655"/>
    </ligand>
</feature>
<evidence type="ECO:0000256" key="2">
    <source>
        <dbReference type="ARBA" id="ARBA00022630"/>
    </source>
</evidence>
<evidence type="ECO:0000256" key="1">
    <source>
        <dbReference type="ARBA" id="ARBA00001917"/>
    </source>
</evidence>
<gene>
    <name evidence="9" type="ORF">PFICI_01219</name>
</gene>